<keyword evidence="6 10" id="KW-0812">Transmembrane</keyword>
<evidence type="ECO:0000256" key="5">
    <source>
        <dbReference type="ARBA" id="ARBA00022519"/>
    </source>
</evidence>
<proteinExistence type="predicted"/>
<dbReference type="Pfam" id="PF07219">
    <property type="entry name" value="HemY_N"/>
    <property type="match status" value="1"/>
</dbReference>
<keyword evidence="7 10" id="KW-1133">Transmembrane helix</keyword>
<evidence type="ECO:0000256" key="10">
    <source>
        <dbReference type="SAM" id="Phobius"/>
    </source>
</evidence>
<dbReference type="InterPro" id="IPR005254">
    <property type="entry name" value="Heme_biosyn_assoc_TPR_pro"/>
</dbReference>
<evidence type="ECO:0000256" key="9">
    <source>
        <dbReference type="ARBA" id="ARBA00023244"/>
    </source>
</evidence>
<comment type="subcellular location">
    <subcellularLocation>
        <location evidence="2">Cell inner membrane</location>
        <topology evidence="2">Multi-pass membrane protein</topology>
    </subcellularLocation>
</comment>
<keyword evidence="8 10" id="KW-0472">Membrane</keyword>
<feature type="transmembrane region" description="Helical" evidence="10">
    <location>
        <begin position="26"/>
        <end position="59"/>
    </location>
</feature>
<accession>A0A0N7J5N1</accession>
<keyword evidence="9" id="KW-0627">Porphyrin biosynthesis</keyword>
<dbReference type="Gene3D" id="1.25.40.10">
    <property type="entry name" value="Tetratricopeptide repeat domain"/>
    <property type="match status" value="1"/>
</dbReference>
<dbReference type="AlphaFoldDB" id="A0A0N7J5N1"/>
<dbReference type="InterPro" id="IPR010817">
    <property type="entry name" value="HemY_N"/>
</dbReference>
<comment type="pathway">
    <text evidence="3">Porphyrin-containing compound metabolism; protoheme biosynthesis.</text>
</comment>
<comment type="function">
    <text evidence="1">Involved in a late step of protoheme IX synthesis.</text>
</comment>
<dbReference type="GO" id="GO:0005886">
    <property type="term" value="C:plasma membrane"/>
    <property type="evidence" value="ECO:0007669"/>
    <property type="project" value="UniProtKB-SubCell"/>
</dbReference>
<dbReference type="GO" id="GO:0042168">
    <property type="term" value="P:heme metabolic process"/>
    <property type="evidence" value="ECO:0007669"/>
    <property type="project" value="InterPro"/>
</dbReference>
<dbReference type="EMBL" id="KT428295">
    <property type="protein sequence ID" value="ALK44332.1"/>
    <property type="molecule type" value="Genomic_DNA"/>
</dbReference>
<evidence type="ECO:0000256" key="1">
    <source>
        <dbReference type="ARBA" id="ARBA00002962"/>
    </source>
</evidence>
<evidence type="ECO:0000313" key="12">
    <source>
        <dbReference type="EMBL" id="ALK44332.1"/>
    </source>
</evidence>
<dbReference type="NCBIfam" id="TIGR00540">
    <property type="entry name" value="TPR_hemY_coli"/>
    <property type="match status" value="1"/>
</dbReference>
<reference evidence="12" key="1">
    <citation type="submission" date="2015-08" db="EMBL/GenBank/DDBJ databases">
        <title>Partial sequence of psychrophilic Colwellia sp.</title>
        <authorList>
            <person name="Pankowski J.A."/>
            <person name="Leong J.S."/>
            <person name="Nano F.E."/>
        </authorList>
    </citation>
    <scope>NUCLEOTIDE SEQUENCE</scope>
    <source>
        <strain evidence="12">C1</strain>
    </source>
</reference>
<evidence type="ECO:0000256" key="4">
    <source>
        <dbReference type="ARBA" id="ARBA00022475"/>
    </source>
</evidence>
<name>A0A0N7J5N1_9GAMM</name>
<sequence>MIRFIAIIIIFFAVLAFSPLLIDEKGYILIAMGETIIELTILSAIIMFTLFSISAFILFKALRGSLNISFKAWNTLAFASRRRGIANFNKGLAAYMLEDYQGAEQLFAKSAEPAKRQQSAYLLAAAASAKQQLDSNTNHYLDLLEQETAKSTVADLASVIVKIKLLMNQDSSDAYVKARRLIDENHKEIGHDARLLVLEVDLCLIEKRFESAVDYLSIVRKEKSISDETLQVWEAKAYYGVFNHIITKQDQTSLLAYWKSVGRKVKQRETVLFAYFQVLAEHNINDPLIKLITPLLKKEPNARLLKHLRSLPIKHSEPLITLVQKHLHNNSKNPLWLSYLGHLAIMGEQWSMAEKAFGSLIKLEGQQYDKQDLQALAKALTEEGQHQAANEVWIKVHNLYQEKNSFKGC</sequence>
<keyword evidence="4" id="KW-1003">Cell membrane</keyword>
<evidence type="ECO:0000256" key="3">
    <source>
        <dbReference type="ARBA" id="ARBA00004744"/>
    </source>
</evidence>
<dbReference type="UniPathway" id="UPA00252"/>
<dbReference type="SUPFAM" id="SSF48452">
    <property type="entry name" value="TPR-like"/>
    <property type="match status" value="1"/>
</dbReference>
<keyword evidence="5" id="KW-0997">Cell inner membrane</keyword>
<organism evidence="12">
    <name type="scientific">Colwellia sp. C1</name>
    <dbReference type="NCBI Taxonomy" id="1737566"/>
    <lineage>
        <taxon>Bacteria</taxon>
        <taxon>Pseudomonadati</taxon>
        <taxon>Pseudomonadota</taxon>
        <taxon>Gammaproteobacteria</taxon>
        <taxon>Alteromonadales</taxon>
        <taxon>Colwelliaceae</taxon>
        <taxon>Colwellia</taxon>
    </lineage>
</organism>
<dbReference type="GO" id="GO:0006779">
    <property type="term" value="P:porphyrin-containing compound biosynthetic process"/>
    <property type="evidence" value="ECO:0007669"/>
    <property type="project" value="UniProtKB-KW"/>
</dbReference>
<evidence type="ECO:0000256" key="6">
    <source>
        <dbReference type="ARBA" id="ARBA00022692"/>
    </source>
</evidence>
<feature type="domain" description="HemY N-terminal" evidence="11">
    <location>
        <begin position="26"/>
        <end position="131"/>
    </location>
</feature>
<evidence type="ECO:0000256" key="7">
    <source>
        <dbReference type="ARBA" id="ARBA00022989"/>
    </source>
</evidence>
<evidence type="ECO:0000259" key="11">
    <source>
        <dbReference type="Pfam" id="PF07219"/>
    </source>
</evidence>
<evidence type="ECO:0000256" key="8">
    <source>
        <dbReference type="ARBA" id="ARBA00023136"/>
    </source>
</evidence>
<dbReference type="InterPro" id="IPR011990">
    <property type="entry name" value="TPR-like_helical_dom_sf"/>
</dbReference>
<protein>
    <submittedName>
        <fullName evidence="12">Uncharacterized protein EC-HemY</fullName>
    </submittedName>
</protein>
<evidence type="ECO:0000256" key="2">
    <source>
        <dbReference type="ARBA" id="ARBA00004429"/>
    </source>
</evidence>